<feature type="compositionally biased region" description="Low complexity" evidence="2">
    <location>
        <begin position="258"/>
        <end position="270"/>
    </location>
</feature>
<sequence>MNRVCSSQMDVITYRTLLVMLTVKGVTDSFHSAALPSVYIDDNVLDKSRVSIFIGIQTLMMQLASPLGKQINGALTEVPTDLKDTLMTSKDQRFVGAWWLSYLIFGIGTASVSALIMLMPRSLVSSRRQWEALQRAKEDFKYKGRGEGGANAHGNAHTEGSVGDAIRKVSVVIQPEKEKVNTIQGKLDSHTHNATPRPHVSIPFKRTFSWEPDPLSVERKSSLAMAKQDTGTERQSDLSGPPSPVTKTEDSSTYKDTSFSSVSDSESVESGQFPGQNPSCWGMLKDLPQALYRTCRRPVFALLLLDLVITSIPTSGTGAFRSMYKAKEFNIPMVEVSLATAITEAVATVSGTFLSSILLTRVTSQLGYVWLMFASYLLATVISPLYLVFGCDNEPVYGSDFELRGAPENATDYGCGCLTAGQLISCGVDGRNYLSPCFAGCSGVDGKTFTGCHLLENSTFGDTVSPGLCPTSCHDNFIVYVLLHGVQTFVQNMSLMPKNMLILRLVDPQDRGFAKGLFLFSHVILGIPSPNLFGHVIDSTCLIWDGNYCSLYDRDSMRYLFAGIDMGTHILVQLTIILMIFVLKVQQKRAKRKFLVTENPKEHN</sequence>
<dbReference type="InterPro" id="IPR036259">
    <property type="entry name" value="MFS_trans_sf"/>
</dbReference>
<keyword evidence="1" id="KW-1015">Disulfide bond</keyword>
<dbReference type="SUPFAM" id="SSF103473">
    <property type="entry name" value="MFS general substrate transporter"/>
    <property type="match status" value="1"/>
</dbReference>
<name>A0ABM1A6R8_APLCA</name>
<keyword evidence="4" id="KW-1185">Reference proteome</keyword>
<dbReference type="PANTHER" id="PTHR11388">
    <property type="entry name" value="ORGANIC ANION TRANSPORTER"/>
    <property type="match status" value="1"/>
</dbReference>
<feature type="region of interest" description="Disordered" evidence="2">
    <location>
        <begin position="144"/>
        <end position="163"/>
    </location>
</feature>
<proteinExistence type="predicted"/>
<protein>
    <submittedName>
        <fullName evidence="5">Solute carrier organic anion transporter family member 2B1</fullName>
    </submittedName>
</protein>
<reference evidence="5" key="1">
    <citation type="submission" date="2025-08" db="UniProtKB">
        <authorList>
            <consortium name="RefSeq"/>
        </authorList>
    </citation>
    <scope>IDENTIFICATION</scope>
</reference>
<dbReference type="InterPro" id="IPR004156">
    <property type="entry name" value="OATP"/>
</dbReference>
<feature type="transmembrane region" description="Helical" evidence="3">
    <location>
        <begin position="336"/>
        <end position="359"/>
    </location>
</feature>
<feature type="transmembrane region" description="Helical" evidence="3">
    <location>
        <begin position="557"/>
        <end position="583"/>
    </location>
</feature>
<dbReference type="Pfam" id="PF03137">
    <property type="entry name" value="OATP"/>
    <property type="match status" value="2"/>
</dbReference>
<feature type="region of interest" description="Disordered" evidence="2">
    <location>
        <begin position="179"/>
        <end position="200"/>
    </location>
</feature>
<keyword evidence="3" id="KW-0472">Membrane</keyword>
<dbReference type="PANTHER" id="PTHR11388:SF157">
    <property type="entry name" value="SOLUTE CARRIER ORGANIC ANION TRANSPORTER FAMILY MEMBER 2A1-LIKE"/>
    <property type="match status" value="1"/>
</dbReference>
<evidence type="ECO:0000313" key="5">
    <source>
        <dbReference type="RefSeq" id="XP_012941923.2"/>
    </source>
</evidence>
<feature type="transmembrane region" description="Helical" evidence="3">
    <location>
        <begin position="299"/>
        <end position="316"/>
    </location>
</feature>
<dbReference type="Proteomes" id="UP000694888">
    <property type="component" value="Unplaced"/>
</dbReference>
<gene>
    <name evidence="5" type="primary">LOC101854190</name>
</gene>
<feature type="compositionally biased region" description="Low complexity" evidence="2">
    <location>
        <begin position="150"/>
        <end position="160"/>
    </location>
</feature>
<dbReference type="GeneID" id="101854190"/>
<evidence type="ECO:0000313" key="4">
    <source>
        <dbReference type="Proteomes" id="UP000694888"/>
    </source>
</evidence>
<accession>A0ABM1A6R8</accession>
<keyword evidence="3" id="KW-1133">Transmembrane helix</keyword>
<dbReference type="RefSeq" id="XP_012941923.2">
    <property type="nucleotide sequence ID" value="XM_013086469.2"/>
</dbReference>
<evidence type="ECO:0000256" key="1">
    <source>
        <dbReference type="ARBA" id="ARBA00023157"/>
    </source>
</evidence>
<organism evidence="4 5">
    <name type="scientific">Aplysia californica</name>
    <name type="common">California sea hare</name>
    <dbReference type="NCBI Taxonomy" id="6500"/>
    <lineage>
        <taxon>Eukaryota</taxon>
        <taxon>Metazoa</taxon>
        <taxon>Spiralia</taxon>
        <taxon>Lophotrochozoa</taxon>
        <taxon>Mollusca</taxon>
        <taxon>Gastropoda</taxon>
        <taxon>Heterobranchia</taxon>
        <taxon>Euthyneura</taxon>
        <taxon>Tectipleura</taxon>
        <taxon>Aplysiida</taxon>
        <taxon>Aplysioidea</taxon>
        <taxon>Aplysiidae</taxon>
        <taxon>Aplysia</taxon>
    </lineage>
</organism>
<evidence type="ECO:0000256" key="2">
    <source>
        <dbReference type="SAM" id="MobiDB-lite"/>
    </source>
</evidence>
<keyword evidence="3" id="KW-0812">Transmembrane</keyword>
<feature type="transmembrane region" description="Helical" evidence="3">
    <location>
        <begin position="366"/>
        <end position="389"/>
    </location>
</feature>
<feature type="transmembrane region" description="Helical" evidence="3">
    <location>
        <begin position="97"/>
        <end position="118"/>
    </location>
</feature>
<feature type="region of interest" description="Disordered" evidence="2">
    <location>
        <begin position="219"/>
        <end position="274"/>
    </location>
</feature>
<evidence type="ECO:0000256" key="3">
    <source>
        <dbReference type="SAM" id="Phobius"/>
    </source>
</evidence>